<evidence type="ECO:0000313" key="1">
    <source>
        <dbReference type="EMBL" id="KKK99100.1"/>
    </source>
</evidence>
<reference evidence="1" key="1">
    <citation type="journal article" date="2015" name="Nature">
        <title>Complex archaea that bridge the gap between prokaryotes and eukaryotes.</title>
        <authorList>
            <person name="Spang A."/>
            <person name="Saw J.H."/>
            <person name="Jorgensen S.L."/>
            <person name="Zaremba-Niedzwiedzka K."/>
            <person name="Martijn J."/>
            <person name="Lind A.E."/>
            <person name="van Eijk R."/>
            <person name="Schleper C."/>
            <person name="Guy L."/>
            <person name="Ettema T.J."/>
        </authorList>
    </citation>
    <scope>NUCLEOTIDE SEQUENCE</scope>
</reference>
<comment type="caution">
    <text evidence="1">The sequence shown here is derived from an EMBL/GenBank/DDBJ whole genome shotgun (WGS) entry which is preliminary data.</text>
</comment>
<organism evidence="1">
    <name type="scientific">marine sediment metagenome</name>
    <dbReference type="NCBI Taxonomy" id="412755"/>
    <lineage>
        <taxon>unclassified sequences</taxon>
        <taxon>metagenomes</taxon>
        <taxon>ecological metagenomes</taxon>
    </lineage>
</organism>
<proteinExistence type="predicted"/>
<protein>
    <submittedName>
        <fullName evidence="1">Uncharacterized protein</fullName>
    </submittedName>
</protein>
<feature type="non-terminal residue" evidence="1">
    <location>
        <position position="82"/>
    </location>
</feature>
<name>A0A0F9ALD7_9ZZZZ</name>
<sequence length="82" mass="9433">MNHFNHKDYGYISKGDDDWPFYIRKGQFISGYTVGILHLEVWYPLLPGNVVNADTYDFPVRHKLIPNATQSRVHGGDPTLLD</sequence>
<gene>
    <name evidence="1" type="ORF">LCGC14_2636150</name>
</gene>
<dbReference type="AlphaFoldDB" id="A0A0F9ALD7"/>
<dbReference type="EMBL" id="LAZR01045340">
    <property type="protein sequence ID" value="KKK99100.1"/>
    <property type="molecule type" value="Genomic_DNA"/>
</dbReference>
<accession>A0A0F9ALD7</accession>